<dbReference type="EMBL" id="JAAQPE010000445">
    <property type="protein sequence ID" value="KAF5662853.1"/>
    <property type="molecule type" value="Genomic_DNA"/>
</dbReference>
<feature type="region of interest" description="Disordered" evidence="1">
    <location>
        <begin position="1"/>
        <end position="36"/>
    </location>
</feature>
<dbReference type="AlphaFoldDB" id="A0A8H5WLU6"/>
<comment type="caution">
    <text evidence="2">The sequence shown here is derived from an EMBL/GenBank/DDBJ whole genome shotgun (WGS) entry which is preliminary data.</text>
</comment>
<feature type="compositionally biased region" description="Basic and acidic residues" evidence="1">
    <location>
        <begin position="1"/>
        <end position="12"/>
    </location>
</feature>
<evidence type="ECO:0000313" key="3">
    <source>
        <dbReference type="Proteomes" id="UP000572754"/>
    </source>
</evidence>
<name>A0A8H5WLU6_FUSCI</name>
<proteinExistence type="predicted"/>
<dbReference type="Proteomes" id="UP000572754">
    <property type="component" value="Unassembled WGS sequence"/>
</dbReference>
<gene>
    <name evidence="2" type="ORF">FCIRC_11374</name>
</gene>
<organism evidence="2 3">
    <name type="scientific">Fusarium circinatum</name>
    <name type="common">Pitch canker fungus</name>
    <name type="synonym">Gibberella circinata</name>
    <dbReference type="NCBI Taxonomy" id="48490"/>
    <lineage>
        <taxon>Eukaryota</taxon>
        <taxon>Fungi</taxon>
        <taxon>Dikarya</taxon>
        <taxon>Ascomycota</taxon>
        <taxon>Pezizomycotina</taxon>
        <taxon>Sordariomycetes</taxon>
        <taxon>Hypocreomycetidae</taxon>
        <taxon>Hypocreales</taxon>
        <taxon>Nectriaceae</taxon>
        <taxon>Fusarium</taxon>
        <taxon>Fusarium fujikuroi species complex</taxon>
    </lineage>
</organism>
<evidence type="ECO:0000256" key="1">
    <source>
        <dbReference type="SAM" id="MobiDB-lite"/>
    </source>
</evidence>
<protein>
    <submittedName>
        <fullName evidence="2">Uncharacterized protein</fullName>
    </submittedName>
</protein>
<keyword evidence="3" id="KW-1185">Reference proteome</keyword>
<accession>A0A8H5WLU6</accession>
<sequence>MSKDYYEYEEYSRRRRDFSPDNYSGGASGSQQQGPP</sequence>
<reference evidence="3" key="1">
    <citation type="journal article" date="2020" name="BMC Genomics">
        <title>Correction to: Identification and distribution of gene clusters required for synthesis of sphingolipid metabolism inhibitors in diverse species of the filamentous fungus Fusarium.</title>
        <authorList>
            <person name="Kim H.S."/>
            <person name="Lohmar J.M."/>
            <person name="Busman M."/>
            <person name="Brown D.W."/>
            <person name="Naumann T.A."/>
            <person name="Divon H.H."/>
            <person name="Lysoe E."/>
            <person name="Uhlig S."/>
            <person name="Proctor R.H."/>
        </authorList>
    </citation>
    <scope>NUCLEOTIDE SEQUENCE [LARGE SCALE GENOMIC DNA]</scope>
    <source>
        <strain evidence="3">NRRL 25331</strain>
    </source>
</reference>
<evidence type="ECO:0000313" key="2">
    <source>
        <dbReference type="EMBL" id="KAF5662853.1"/>
    </source>
</evidence>
<reference evidence="2 3" key="2">
    <citation type="submission" date="2020-05" db="EMBL/GenBank/DDBJ databases">
        <title>Identification and distribution of gene clusters putatively required for synthesis of sphingolipid metabolism inhibitors in phylogenetically diverse species of the filamentous fungus Fusarium.</title>
        <authorList>
            <person name="Kim H.-S."/>
            <person name="Busman M."/>
            <person name="Brown D.W."/>
            <person name="Divon H."/>
            <person name="Uhlig S."/>
            <person name="Proctor R.H."/>
        </authorList>
    </citation>
    <scope>NUCLEOTIDE SEQUENCE [LARGE SCALE GENOMIC DNA]</scope>
    <source>
        <strain evidence="2 3">NRRL 25331</strain>
    </source>
</reference>
<feature type="non-terminal residue" evidence="2">
    <location>
        <position position="36"/>
    </location>
</feature>